<evidence type="ECO:0000313" key="2">
    <source>
        <dbReference type="EMBL" id="VDI33831.1"/>
    </source>
</evidence>
<dbReference type="Proteomes" id="UP000596742">
    <property type="component" value="Unassembled WGS sequence"/>
</dbReference>
<organism evidence="2 3">
    <name type="scientific">Mytilus galloprovincialis</name>
    <name type="common">Mediterranean mussel</name>
    <dbReference type="NCBI Taxonomy" id="29158"/>
    <lineage>
        <taxon>Eukaryota</taxon>
        <taxon>Metazoa</taxon>
        <taxon>Spiralia</taxon>
        <taxon>Lophotrochozoa</taxon>
        <taxon>Mollusca</taxon>
        <taxon>Bivalvia</taxon>
        <taxon>Autobranchia</taxon>
        <taxon>Pteriomorphia</taxon>
        <taxon>Mytilida</taxon>
        <taxon>Mytiloidea</taxon>
        <taxon>Mytilidae</taxon>
        <taxon>Mytilinae</taxon>
        <taxon>Mytilus</taxon>
    </lineage>
</organism>
<protein>
    <submittedName>
        <fullName evidence="2">Uncharacterized protein</fullName>
    </submittedName>
</protein>
<reference evidence="2" key="1">
    <citation type="submission" date="2018-11" db="EMBL/GenBank/DDBJ databases">
        <authorList>
            <person name="Alioto T."/>
            <person name="Alioto T."/>
        </authorList>
    </citation>
    <scope>NUCLEOTIDE SEQUENCE</scope>
</reference>
<keyword evidence="3" id="KW-1185">Reference proteome</keyword>
<dbReference type="InterPro" id="IPR015943">
    <property type="entry name" value="WD40/YVTN_repeat-like_dom_sf"/>
</dbReference>
<sequence length="154" mass="17261">MEPYCGIAMLNNILVVSGICRLLLVDYNTGETAKIIKTGGQPICLHAAGDKIFYREQTSNENKELYWYSFTKDNIKDIPLPSIPCSITTLQDGSLYVLCTDDSVQHVSSNGKQFKTLNKNQAQIFKGCTSIRYNPKQRKMITTHSSNGIVKILH</sequence>
<feature type="chain" id="PRO_5032587905" evidence="1">
    <location>
        <begin position="19"/>
        <end position="154"/>
    </location>
</feature>
<dbReference type="Gene3D" id="2.130.10.10">
    <property type="entry name" value="YVTN repeat-like/Quinoprotein amine dehydrogenase"/>
    <property type="match status" value="1"/>
</dbReference>
<dbReference type="EMBL" id="UYJE01005096">
    <property type="protein sequence ID" value="VDI33831.1"/>
    <property type="molecule type" value="Genomic_DNA"/>
</dbReference>
<name>A0A8B6EGK2_MYTGA</name>
<dbReference type="SUPFAM" id="SSF50969">
    <property type="entry name" value="YVTN repeat-like/Quinoprotein amine dehydrogenase"/>
    <property type="match status" value="1"/>
</dbReference>
<dbReference type="InterPro" id="IPR011044">
    <property type="entry name" value="Quino_amine_DH_bsu"/>
</dbReference>
<accession>A0A8B6EGK2</accession>
<feature type="signal peptide" evidence="1">
    <location>
        <begin position="1"/>
        <end position="18"/>
    </location>
</feature>
<evidence type="ECO:0000313" key="3">
    <source>
        <dbReference type="Proteomes" id="UP000596742"/>
    </source>
</evidence>
<dbReference type="AlphaFoldDB" id="A0A8B6EGK2"/>
<evidence type="ECO:0000256" key="1">
    <source>
        <dbReference type="SAM" id="SignalP"/>
    </source>
</evidence>
<proteinExistence type="predicted"/>
<gene>
    <name evidence="2" type="ORF">MGAL_10B012695</name>
</gene>
<keyword evidence="1" id="KW-0732">Signal</keyword>
<comment type="caution">
    <text evidence="2">The sequence shown here is derived from an EMBL/GenBank/DDBJ whole genome shotgun (WGS) entry which is preliminary data.</text>
</comment>